<organism evidence="2 3">
    <name type="scientific">Odoribacter laneus YIT 12061</name>
    <dbReference type="NCBI Taxonomy" id="742817"/>
    <lineage>
        <taxon>Bacteria</taxon>
        <taxon>Pseudomonadati</taxon>
        <taxon>Bacteroidota</taxon>
        <taxon>Bacteroidia</taxon>
        <taxon>Bacteroidales</taxon>
        <taxon>Odoribacteraceae</taxon>
        <taxon>Odoribacter</taxon>
    </lineage>
</organism>
<feature type="transmembrane region" description="Helical" evidence="1">
    <location>
        <begin position="43"/>
        <end position="62"/>
    </location>
</feature>
<evidence type="ECO:0000313" key="3">
    <source>
        <dbReference type="Proteomes" id="UP000004892"/>
    </source>
</evidence>
<keyword evidence="1" id="KW-1133">Transmembrane helix</keyword>
<dbReference type="PATRIC" id="fig|742817.3.peg.1858"/>
<name>H1DHK5_9BACT</name>
<dbReference type="EMBL" id="ADMC01000023">
    <property type="protein sequence ID" value="EHP47134.1"/>
    <property type="molecule type" value="Genomic_DNA"/>
</dbReference>
<keyword evidence="1" id="KW-0812">Transmembrane</keyword>
<dbReference type="STRING" id="742817.HMPREF9449_01741"/>
<dbReference type="Pfam" id="PF19579">
    <property type="entry name" value="FtsL_2"/>
    <property type="match status" value="1"/>
</dbReference>
<dbReference type="Proteomes" id="UP000004892">
    <property type="component" value="Unassembled WGS sequence"/>
</dbReference>
<dbReference type="HOGENOM" id="CLU_110694_2_1_10"/>
<dbReference type="RefSeq" id="WP_009136889.1">
    <property type="nucleotide sequence ID" value="NZ_JH594596.1"/>
</dbReference>
<dbReference type="eggNOG" id="ENOG50312MC">
    <property type="taxonomic scope" value="Bacteria"/>
</dbReference>
<gene>
    <name evidence="2" type="ORF">HMPREF9449_01741</name>
</gene>
<keyword evidence="3" id="KW-1185">Reference proteome</keyword>
<proteinExistence type="predicted"/>
<protein>
    <recommendedName>
        <fullName evidence="4">Cell division protein FtsL</fullName>
    </recommendedName>
</protein>
<dbReference type="InterPro" id="IPR045755">
    <property type="entry name" value="FtsL-like"/>
</dbReference>
<dbReference type="AlphaFoldDB" id="H1DHK5"/>
<keyword evidence="1" id="KW-0472">Membrane</keyword>
<dbReference type="GeneID" id="98069307"/>
<evidence type="ECO:0000256" key="1">
    <source>
        <dbReference type="SAM" id="Phobius"/>
    </source>
</evidence>
<sequence>MKLFSKAKDFISPNEELKETLESSVKELLDGRILADKVIRRNIAFILFLTFLGIFYIANGYSTEKLYKKKVKMEREVRELRFESITTAARLMFISKQSEVKKRVNEAGLNLQESKEPPLKLYKK</sequence>
<accession>H1DHK5</accession>
<evidence type="ECO:0000313" key="2">
    <source>
        <dbReference type="EMBL" id="EHP47134.1"/>
    </source>
</evidence>
<comment type="caution">
    <text evidence="2">The sequence shown here is derived from an EMBL/GenBank/DDBJ whole genome shotgun (WGS) entry which is preliminary data.</text>
</comment>
<evidence type="ECO:0008006" key="4">
    <source>
        <dbReference type="Google" id="ProtNLM"/>
    </source>
</evidence>
<reference evidence="2 3" key="1">
    <citation type="submission" date="2012-01" db="EMBL/GenBank/DDBJ databases">
        <title>The Genome Sequence of Odoribacter laneus YIT 12061.</title>
        <authorList>
            <consortium name="The Broad Institute Genome Sequencing Platform"/>
            <person name="Earl A."/>
            <person name="Ward D."/>
            <person name="Feldgarden M."/>
            <person name="Gevers D."/>
            <person name="Morotomi M."/>
            <person name="Young S.K."/>
            <person name="Zeng Q."/>
            <person name="Gargeya S."/>
            <person name="Fitzgerald M."/>
            <person name="Haas B."/>
            <person name="Abouelleil A."/>
            <person name="Alvarado L."/>
            <person name="Arachchi H.M."/>
            <person name="Berlin A."/>
            <person name="Chapman S.B."/>
            <person name="Gearin G."/>
            <person name="Goldberg J."/>
            <person name="Griggs A."/>
            <person name="Gujja S."/>
            <person name="Hansen M."/>
            <person name="Heiman D."/>
            <person name="Howarth C."/>
            <person name="Larimer J."/>
            <person name="Lui A."/>
            <person name="MacDonald P.J.P."/>
            <person name="McCowen C."/>
            <person name="Montmayeur A."/>
            <person name="Murphy C."/>
            <person name="Neiman D."/>
            <person name="Pearson M."/>
            <person name="Priest M."/>
            <person name="Roberts A."/>
            <person name="Saif S."/>
            <person name="Shea T."/>
            <person name="Sisk P."/>
            <person name="Stolte C."/>
            <person name="Sykes S."/>
            <person name="Wortman J."/>
            <person name="Nusbaum C."/>
            <person name="Birren B."/>
        </authorList>
    </citation>
    <scope>NUCLEOTIDE SEQUENCE [LARGE SCALE GENOMIC DNA]</scope>
    <source>
        <strain evidence="2 3">YIT 12061</strain>
    </source>
</reference>